<protein>
    <submittedName>
        <fullName evidence="2">Alpha/beta fold hydrolase</fullName>
    </submittedName>
</protein>
<dbReference type="InterPro" id="IPR050266">
    <property type="entry name" value="AB_hydrolase_sf"/>
</dbReference>
<gene>
    <name evidence="2" type="ORF">HBA18_10880</name>
</gene>
<keyword evidence="3" id="KW-1185">Reference proteome</keyword>
<evidence type="ECO:0000313" key="3">
    <source>
        <dbReference type="Proteomes" id="UP000501408"/>
    </source>
</evidence>
<dbReference type="InterPro" id="IPR000639">
    <property type="entry name" value="Epox_hydrolase-like"/>
</dbReference>
<dbReference type="SUPFAM" id="SSF53474">
    <property type="entry name" value="alpha/beta-Hydrolases"/>
    <property type="match status" value="1"/>
</dbReference>
<dbReference type="RefSeq" id="WP_167314774.1">
    <property type="nucleotide sequence ID" value="NZ_CP050266.1"/>
</dbReference>
<dbReference type="EMBL" id="CP050266">
    <property type="protein sequence ID" value="QIR06827.1"/>
    <property type="molecule type" value="Genomic_DNA"/>
</dbReference>
<dbReference type="PRINTS" id="PR00111">
    <property type="entry name" value="ABHYDROLASE"/>
</dbReference>
<proteinExistence type="predicted"/>
<accession>A0ABX6K6L6</accession>
<dbReference type="PANTHER" id="PTHR43798:SF29">
    <property type="entry name" value="AB HYDROLASE-1 DOMAIN-CONTAINING PROTEIN"/>
    <property type="match status" value="1"/>
</dbReference>
<evidence type="ECO:0000313" key="2">
    <source>
        <dbReference type="EMBL" id="QIR06827.1"/>
    </source>
</evidence>
<organism evidence="2 3">
    <name type="scientific">Salinivibrio costicola</name>
    <name type="common">Vibrio costicola</name>
    <dbReference type="NCBI Taxonomy" id="51367"/>
    <lineage>
        <taxon>Bacteria</taxon>
        <taxon>Pseudomonadati</taxon>
        <taxon>Pseudomonadota</taxon>
        <taxon>Gammaproteobacteria</taxon>
        <taxon>Vibrionales</taxon>
        <taxon>Vibrionaceae</taxon>
        <taxon>Salinivibrio</taxon>
    </lineage>
</organism>
<name>A0ABX6K6L6_SALCS</name>
<sequence length="273" mass="30667">MKHIFEHHGKRLAYQDVGQGPVLLFGHSYLWDSAMWAPQVEVLSRHYRCIVPDLWAHGDSDDAPEQTHSLADIAADMLALLDHLNIEQVTLIGLSVGGMWGVEFAQLAPSRLKALVLMDTFVGREPEVTHQKYMGMLTTIEQVQHVPAPLLDAIVPLFFAPTTLAQQPHFVDAFHHSLQQLKGDRANAVARIGRLTFDRRDQIDALAQLALPVLIMVGQHDVARPPLESYLMQDEITGAELTLIPEAGHIANLEQPERVTERLTHFLQHVYRD</sequence>
<evidence type="ECO:0000259" key="1">
    <source>
        <dbReference type="Pfam" id="PF00561"/>
    </source>
</evidence>
<dbReference type="PRINTS" id="PR00412">
    <property type="entry name" value="EPOXHYDRLASE"/>
</dbReference>
<dbReference type="Pfam" id="PF00561">
    <property type="entry name" value="Abhydrolase_1"/>
    <property type="match status" value="1"/>
</dbReference>
<dbReference type="GO" id="GO:0016787">
    <property type="term" value="F:hydrolase activity"/>
    <property type="evidence" value="ECO:0007669"/>
    <property type="project" value="UniProtKB-KW"/>
</dbReference>
<dbReference type="Gene3D" id="3.40.50.1820">
    <property type="entry name" value="alpha/beta hydrolase"/>
    <property type="match status" value="1"/>
</dbReference>
<dbReference type="InterPro" id="IPR029058">
    <property type="entry name" value="AB_hydrolase_fold"/>
</dbReference>
<dbReference type="PANTHER" id="PTHR43798">
    <property type="entry name" value="MONOACYLGLYCEROL LIPASE"/>
    <property type="match status" value="1"/>
</dbReference>
<dbReference type="InterPro" id="IPR000073">
    <property type="entry name" value="AB_hydrolase_1"/>
</dbReference>
<dbReference type="Proteomes" id="UP000501408">
    <property type="component" value="Chromosome 1"/>
</dbReference>
<keyword evidence="2" id="KW-0378">Hydrolase</keyword>
<feature type="domain" description="AB hydrolase-1" evidence="1">
    <location>
        <begin position="21"/>
        <end position="256"/>
    </location>
</feature>
<reference evidence="2 3" key="1">
    <citation type="submission" date="2020-03" db="EMBL/GenBank/DDBJ databases">
        <title>Genome mining reveals the biosynthetic pathways of PHA and ectoines of the halophilic strain Salinivibrio costicola M318 isolated from fermented shrimp paste.</title>
        <authorList>
            <person name="Doan T.V."/>
            <person name="Tran L.T."/>
            <person name="Trieu T.A."/>
            <person name="Nguyen Q.V."/>
            <person name="Quach T.N."/>
            <person name="Phi T.Q."/>
            <person name="Kumar S."/>
        </authorList>
    </citation>
    <scope>NUCLEOTIDE SEQUENCE [LARGE SCALE GENOMIC DNA]</scope>
    <source>
        <strain evidence="2 3">M318</strain>
    </source>
</reference>